<evidence type="ECO:0000313" key="13">
    <source>
        <dbReference type="EMBL" id="MCC2165382.1"/>
    </source>
</evidence>
<accession>A0AAE3ASX8</accession>
<dbReference type="Pfam" id="PF00664">
    <property type="entry name" value="ABC_membrane"/>
    <property type="match status" value="1"/>
</dbReference>
<dbReference type="InterPro" id="IPR039421">
    <property type="entry name" value="Type_1_exporter"/>
</dbReference>
<evidence type="ECO:0000313" key="14">
    <source>
        <dbReference type="Proteomes" id="UP001198962"/>
    </source>
</evidence>
<dbReference type="AlphaFoldDB" id="A0AAE3ASX8"/>
<keyword evidence="2" id="KW-0813">Transport</keyword>
<feature type="transmembrane region" description="Helical" evidence="10">
    <location>
        <begin position="275"/>
        <end position="296"/>
    </location>
</feature>
<dbReference type="PROSITE" id="PS50929">
    <property type="entry name" value="ABC_TM1F"/>
    <property type="match status" value="1"/>
</dbReference>
<dbReference type="SUPFAM" id="SSF52540">
    <property type="entry name" value="P-loop containing nucleoside triphosphate hydrolases"/>
    <property type="match status" value="1"/>
</dbReference>
<keyword evidence="7 10" id="KW-1133">Transmembrane helix</keyword>
<keyword evidence="6 13" id="KW-0067">ATP-binding</keyword>
<comment type="subcellular location">
    <subcellularLocation>
        <location evidence="1">Cell membrane</location>
        <topology evidence="1">Multi-pass membrane protein</topology>
    </subcellularLocation>
</comment>
<organism evidence="13 14">
    <name type="scientific">Brotaphodocola catenula</name>
    <dbReference type="NCBI Taxonomy" id="2885361"/>
    <lineage>
        <taxon>Bacteria</taxon>
        <taxon>Bacillati</taxon>
        <taxon>Bacillota</taxon>
        <taxon>Clostridia</taxon>
        <taxon>Lachnospirales</taxon>
        <taxon>Lachnospiraceae</taxon>
        <taxon>Brotaphodocola</taxon>
    </lineage>
</organism>
<sequence>MWKYIRRYLHFAVLAGLFMVGEVTMDLLQPRMMSRIVDEGVLGLNHGGVGDMNVIWALGLRMILIVLLGCFCGSMNNVFVHISGQNIGNEMRKDCFDRIMKFSFPQMNRFGAGSLVTRVTNDITQVQNFVSQFVRGMLRTLLLTFGSMYWMFRLDVRFGEIVVCAFPFLVGTLVFCLWRSRPLFLKLQAQLDQINAIMQEDVSAIRIIKACVRETYEKKRFGKANEGLVGIQLRTLVIFAFMNPVINAMMYLVVALILLVGSFEVGVGRTTPGSIMAGITYTTQLLHGILMMVMLFQNISRGLASWKRVKEVLESEPEIKDGTFVGACAKTEQKMKLKTKAKSEPGDEKIGELRGKEKDKESGEENGDKNGDLRGEIEFWDVSFAYPGNTEMVLSHINLSIHGGETIGIMGATGCGKTTLLNLISRFYDATEGSVRVDGVDVREYRQEALREKIAVALQKSELFSMTIGENISWGDPNADEKAIRRSAVIAQADEFISSTELQYDTQVAERGMSLSGGQKQRISIARAVLKPAEILIFDDATSALDLKTEALLYRALRESHSDCTKIIVAQRIASVCHADRIILMENGEISACGTHEELLRTCPAYQDIYRSQIGEEGVFA</sequence>
<feature type="transmembrane region" description="Helical" evidence="10">
    <location>
        <begin position="158"/>
        <end position="178"/>
    </location>
</feature>
<evidence type="ECO:0000256" key="3">
    <source>
        <dbReference type="ARBA" id="ARBA00022475"/>
    </source>
</evidence>
<evidence type="ECO:0000256" key="2">
    <source>
        <dbReference type="ARBA" id="ARBA00022448"/>
    </source>
</evidence>
<keyword evidence="14" id="KW-1185">Reference proteome</keyword>
<dbReference type="RefSeq" id="WP_308451700.1">
    <property type="nucleotide sequence ID" value="NZ_JAJEPU010000034.1"/>
</dbReference>
<reference evidence="13" key="1">
    <citation type="submission" date="2021-10" db="EMBL/GenBank/DDBJ databases">
        <title>Anaerobic single-cell dispensing facilitates the cultivation of human gut bacteria.</title>
        <authorList>
            <person name="Afrizal A."/>
        </authorList>
    </citation>
    <scope>NUCLEOTIDE SEQUENCE</scope>
    <source>
        <strain evidence="13">CLA-AA-H274</strain>
    </source>
</reference>
<dbReference type="Pfam" id="PF00005">
    <property type="entry name" value="ABC_tran"/>
    <property type="match status" value="1"/>
</dbReference>
<dbReference type="Gene3D" id="3.40.50.300">
    <property type="entry name" value="P-loop containing nucleotide triphosphate hydrolases"/>
    <property type="match status" value="1"/>
</dbReference>
<dbReference type="GO" id="GO:0015421">
    <property type="term" value="F:ABC-type oligopeptide transporter activity"/>
    <property type="evidence" value="ECO:0007669"/>
    <property type="project" value="TreeGrafter"/>
</dbReference>
<evidence type="ECO:0000259" key="11">
    <source>
        <dbReference type="PROSITE" id="PS50893"/>
    </source>
</evidence>
<dbReference type="EMBL" id="JAJEPU010000034">
    <property type="protein sequence ID" value="MCC2165382.1"/>
    <property type="molecule type" value="Genomic_DNA"/>
</dbReference>
<dbReference type="GO" id="GO:0016887">
    <property type="term" value="F:ATP hydrolysis activity"/>
    <property type="evidence" value="ECO:0007669"/>
    <property type="project" value="InterPro"/>
</dbReference>
<dbReference type="PROSITE" id="PS50893">
    <property type="entry name" value="ABC_TRANSPORTER_2"/>
    <property type="match status" value="1"/>
</dbReference>
<dbReference type="InterPro" id="IPR003593">
    <property type="entry name" value="AAA+_ATPase"/>
</dbReference>
<dbReference type="InterPro" id="IPR011527">
    <property type="entry name" value="ABC1_TM_dom"/>
</dbReference>
<feature type="region of interest" description="Disordered" evidence="9">
    <location>
        <begin position="336"/>
        <end position="370"/>
    </location>
</feature>
<evidence type="ECO:0000256" key="6">
    <source>
        <dbReference type="ARBA" id="ARBA00022840"/>
    </source>
</evidence>
<evidence type="ECO:0000256" key="9">
    <source>
        <dbReference type="SAM" id="MobiDB-lite"/>
    </source>
</evidence>
<evidence type="ECO:0000256" key="5">
    <source>
        <dbReference type="ARBA" id="ARBA00022741"/>
    </source>
</evidence>
<evidence type="ECO:0000256" key="4">
    <source>
        <dbReference type="ARBA" id="ARBA00022692"/>
    </source>
</evidence>
<evidence type="ECO:0000256" key="10">
    <source>
        <dbReference type="SAM" id="Phobius"/>
    </source>
</evidence>
<dbReference type="SUPFAM" id="SSF90123">
    <property type="entry name" value="ABC transporter transmembrane region"/>
    <property type="match status" value="1"/>
</dbReference>
<keyword evidence="5" id="KW-0547">Nucleotide-binding</keyword>
<dbReference type="PANTHER" id="PTHR43394:SF1">
    <property type="entry name" value="ATP-BINDING CASSETTE SUB-FAMILY B MEMBER 10, MITOCHONDRIAL"/>
    <property type="match status" value="1"/>
</dbReference>
<feature type="domain" description="ABC transporter" evidence="11">
    <location>
        <begin position="377"/>
        <end position="612"/>
    </location>
</feature>
<feature type="transmembrane region" description="Helical" evidence="10">
    <location>
        <begin position="54"/>
        <end position="73"/>
    </location>
</feature>
<dbReference type="FunFam" id="3.40.50.300:FF:000221">
    <property type="entry name" value="Multidrug ABC transporter ATP-binding protein"/>
    <property type="match status" value="1"/>
</dbReference>
<dbReference type="InterPro" id="IPR036640">
    <property type="entry name" value="ABC1_TM_sf"/>
</dbReference>
<evidence type="ECO:0000256" key="8">
    <source>
        <dbReference type="ARBA" id="ARBA00023136"/>
    </source>
</evidence>
<dbReference type="PROSITE" id="PS00211">
    <property type="entry name" value="ABC_TRANSPORTER_1"/>
    <property type="match status" value="1"/>
</dbReference>
<keyword evidence="4 10" id="KW-0812">Transmembrane</keyword>
<dbReference type="Gene3D" id="1.20.1560.10">
    <property type="entry name" value="ABC transporter type 1, transmembrane domain"/>
    <property type="match status" value="2"/>
</dbReference>
<keyword evidence="3" id="KW-1003">Cell membrane</keyword>
<evidence type="ECO:0000259" key="12">
    <source>
        <dbReference type="PROSITE" id="PS50929"/>
    </source>
</evidence>
<feature type="transmembrane region" description="Helical" evidence="10">
    <location>
        <begin position="236"/>
        <end position="263"/>
    </location>
</feature>
<dbReference type="CDD" id="cd18548">
    <property type="entry name" value="ABC_6TM_Tm287_like"/>
    <property type="match status" value="1"/>
</dbReference>
<dbReference type="GO" id="GO:0005524">
    <property type="term" value="F:ATP binding"/>
    <property type="evidence" value="ECO:0007669"/>
    <property type="project" value="UniProtKB-KW"/>
</dbReference>
<proteinExistence type="predicted"/>
<comment type="caution">
    <text evidence="13">The sequence shown here is derived from an EMBL/GenBank/DDBJ whole genome shotgun (WGS) entry which is preliminary data.</text>
</comment>
<dbReference type="InterPro" id="IPR027417">
    <property type="entry name" value="P-loop_NTPase"/>
</dbReference>
<dbReference type="GO" id="GO:0005886">
    <property type="term" value="C:plasma membrane"/>
    <property type="evidence" value="ECO:0007669"/>
    <property type="project" value="UniProtKB-SubCell"/>
</dbReference>
<dbReference type="PANTHER" id="PTHR43394">
    <property type="entry name" value="ATP-DEPENDENT PERMEASE MDL1, MITOCHONDRIAL"/>
    <property type="match status" value="1"/>
</dbReference>
<name>A0AAE3ASX8_9FIRM</name>
<dbReference type="InterPro" id="IPR003439">
    <property type="entry name" value="ABC_transporter-like_ATP-bd"/>
</dbReference>
<dbReference type="InterPro" id="IPR017871">
    <property type="entry name" value="ABC_transporter-like_CS"/>
</dbReference>
<evidence type="ECO:0000256" key="1">
    <source>
        <dbReference type="ARBA" id="ARBA00004651"/>
    </source>
</evidence>
<dbReference type="SMART" id="SM00382">
    <property type="entry name" value="AAA"/>
    <property type="match status" value="1"/>
</dbReference>
<gene>
    <name evidence="13" type="ORF">LKD32_10970</name>
</gene>
<protein>
    <submittedName>
        <fullName evidence="13">ABC transporter ATP-binding protein/permease</fullName>
    </submittedName>
</protein>
<dbReference type="Proteomes" id="UP001198962">
    <property type="component" value="Unassembled WGS sequence"/>
</dbReference>
<evidence type="ECO:0000256" key="7">
    <source>
        <dbReference type="ARBA" id="ARBA00022989"/>
    </source>
</evidence>
<keyword evidence="8 10" id="KW-0472">Membrane</keyword>
<feature type="domain" description="ABC transmembrane type-1" evidence="12">
    <location>
        <begin position="13"/>
        <end position="301"/>
    </location>
</feature>